<keyword evidence="2" id="KW-0472">Membrane</keyword>
<feature type="transmembrane region" description="Helical" evidence="2">
    <location>
        <begin position="27"/>
        <end position="50"/>
    </location>
</feature>
<feature type="region of interest" description="Disordered" evidence="1">
    <location>
        <begin position="85"/>
        <end position="115"/>
    </location>
</feature>
<evidence type="ECO:0000256" key="2">
    <source>
        <dbReference type="SAM" id="Phobius"/>
    </source>
</evidence>
<dbReference type="AlphaFoldDB" id="A0A835VTI0"/>
<sequence length="115" mass="11713">MVAAVYRILDWRPSEARQNAEVFVGRACMVVLGGAVALVASQALAMLGMLGPDVAKLAGNAATYSMLAGFAGVAMGACLTPPVLSHQTHGHGYSRGTEASSGEVPGDSEQGQKPV</sequence>
<dbReference type="OrthoDB" id="544328at2759"/>
<name>A0A835VTI0_CHLIN</name>
<keyword evidence="2" id="KW-0812">Transmembrane</keyword>
<keyword evidence="4" id="KW-1185">Reference proteome</keyword>
<dbReference type="Proteomes" id="UP000650467">
    <property type="component" value="Unassembled WGS sequence"/>
</dbReference>
<evidence type="ECO:0000313" key="4">
    <source>
        <dbReference type="Proteomes" id="UP000650467"/>
    </source>
</evidence>
<keyword evidence="2" id="KW-1133">Transmembrane helix</keyword>
<evidence type="ECO:0000256" key="1">
    <source>
        <dbReference type="SAM" id="MobiDB-lite"/>
    </source>
</evidence>
<protein>
    <submittedName>
        <fullName evidence="3">Uncharacterized protein</fullName>
    </submittedName>
</protein>
<reference evidence="3" key="1">
    <citation type="journal article" date="2020" name="bioRxiv">
        <title>Comparative genomics of Chlamydomonas.</title>
        <authorList>
            <person name="Craig R.J."/>
            <person name="Hasan A.R."/>
            <person name="Ness R.W."/>
            <person name="Keightley P.D."/>
        </authorList>
    </citation>
    <scope>NUCLEOTIDE SEQUENCE</scope>
    <source>
        <strain evidence="3">SAG 7.73</strain>
    </source>
</reference>
<organism evidence="3 4">
    <name type="scientific">Chlamydomonas incerta</name>
    <dbReference type="NCBI Taxonomy" id="51695"/>
    <lineage>
        <taxon>Eukaryota</taxon>
        <taxon>Viridiplantae</taxon>
        <taxon>Chlorophyta</taxon>
        <taxon>core chlorophytes</taxon>
        <taxon>Chlorophyceae</taxon>
        <taxon>CS clade</taxon>
        <taxon>Chlamydomonadales</taxon>
        <taxon>Chlamydomonadaceae</taxon>
        <taxon>Chlamydomonas</taxon>
    </lineage>
</organism>
<proteinExistence type="predicted"/>
<comment type="caution">
    <text evidence="3">The sequence shown here is derived from an EMBL/GenBank/DDBJ whole genome shotgun (WGS) entry which is preliminary data.</text>
</comment>
<feature type="transmembrane region" description="Helical" evidence="2">
    <location>
        <begin position="62"/>
        <end position="84"/>
    </location>
</feature>
<evidence type="ECO:0000313" key="3">
    <source>
        <dbReference type="EMBL" id="KAG2428712.1"/>
    </source>
</evidence>
<dbReference type="EMBL" id="JAEHOC010000033">
    <property type="protein sequence ID" value="KAG2428712.1"/>
    <property type="molecule type" value="Genomic_DNA"/>
</dbReference>
<gene>
    <name evidence="3" type="ORF">HXX76_011416</name>
</gene>
<accession>A0A835VTI0</accession>